<dbReference type="FunFam" id="3.30.70.270:FF:000020">
    <property type="entry name" value="Transposon Tf2-6 polyprotein-like Protein"/>
    <property type="match status" value="1"/>
</dbReference>
<dbReference type="EMBL" id="CAJVPS010019269">
    <property type="protein sequence ID" value="CAG8700458.1"/>
    <property type="molecule type" value="Genomic_DNA"/>
</dbReference>
<dbReference type="Gene3D" id="3.10.10.10">
    <property type="entry name" value="HIV Type 1 Reverse Transcriptase, subunit A, domain 1"/>
    <property type="match status" value="1"/>
</dbReference>
<dbReference type="InterPro" id="IPR000477">
    <property type="entry name" value="RT_dom"/>
</dbReference>
<evidence type="ECO:0000256" key="7">
    <source>
        <dbReference type="ARBA" id="ARBA00022801"/>
    </source>
</evidence>
<dbReference type="GO" id="GO:0003964">
    <property type="term" value="F:RNA-directed DNA polymerase activity"/>
    <property type="evidence" value="ECO:0007669"/>
    <property type="project" value="UniProtKB-KW"/>
</dbReference>
<keyword evidence="2" id="KW-0808">Transferase</keyword>
<dbReference type="InterPro" id="IPR041373">
    <property type="entry name" value="RT_RNaseH"/>
</dbReference>
<dbReference type="GO" id="GO:0006508">
    <property type="term" value="P:proteolysis"/>
    <property type="evidence" value="ECO:0007669"/>
    <property type="project" value="UniProtKB-KW"/>
</dbReference>
<sequence>MDIKSAYWQILVHEDSKKYTATEFADFGTYCWKGMPFGIQTAPAYLIRAMNKILGHLPFVIVYMDDIVIMLNSKEEACEKLTRTLECLKKACLKIKPSKCEFLVQKTIILNCEVSHRKIGKNVLKIGNVDKFEVPKDKQSLQRFLGFMNYFRSFILDFAKIASPLYERVGNKDFDWTPECQKAMDTLKKEIKRVLELSYPDPHQPFFMETDASDKAVGAILYQIGDKSRDHWKIKDEIRRKDLLREQILAVKDYSKRPSGNIRIIEIGSTMLSKTQKKWSTTQKEMYAIVHFLEQW</sequence>
<keyword evidence="13" id="KW-1185">Reference proteome</keyword>
<keyword evidence="1" id="KW-0645">Protease</keyword>
<proteinExistence type="predicted"/>
<dbReference type="Gene3D" id="3.30.70.270">
    <property type="match status" value="2"/>
</dbReference>
<feature type="domain" description="Reverse transcriptase" evidence="9">
    <location>
        <begin position="1"/>
        <end position="117"/>
    </location>
</feature>
<evidence type="ECO:0000256" key="1">
    <source>
        <dbReference type="ARBA" id="ARBA00022670"/>
    </source>
</evidence>
<evidence type="ECO:0000313" key="13">
    <source>
        <dbReference type="Proteomes" id="UP000789508"/>
    </source>
</evidence>
<dbReference type="SUPFAM" id="SSF56672">
    <property type="entry name" value="DNA/RNA polymerases"/>
    <property type="match status" value="1"/>
</dbReference>
<keyword evidence="8" id="KW-0695">RNA-directed DNA polymerase</keyword>
<keyword evidence="7" id="KW-0378">Hydrolase</keyword>
<evidence type="ECO:0000256" key="3">
    <source>
        <dbReference type="ARBA" id="ARBA00022695"/>
    </source>
</evidence>
<evidence type="ECO:0000259" key="11">
    <source>
        <dbReference type="Pfam" id="PF17919"/>
    </source>
</evidence>
<dbReference type="InterPro" id="IPR051320">
    <property type="entry name" value="Viral_Replic_Matur_Polypro"/>
</dbReference>
<evidence type="ECO:0000256" key="6">
    <source>
        <dbReference type="ARBA" id="ARBA00022759"/>
    </source>
</evidence>
<evidence type="ECO:0000256" key="2">
    <source>
        <dbReference type="ARBA" id="ARBA00022679"/>
    </source>
</evidence>
<dbReference type="CDD" id="cd01647">
    <property type="entry name" value="RT_LTR"/>
    <property type="match status" value="1"/>
</dbReference>
<evidence type="ECO:0000259" key="10">
    <source>
        <dbReference type="Pfam" id="PF17917"/>
    </source>
</evidence>
<dbReference type="Pfam" id="PF17919">
    <property type="entry name" value="RT_RNaseH_2"/>
    <property type="match status" value="1"/>
</dbReference>
<keyword evidence="4" id="KW-0540">Nuclease</keyword>
<comment type="caution">
    <text evidence="12">The sequence shown here is derived from an EMBL/GenBank/DDBJ whole genome shotgun (WGS) entry which is preliminary data.</text>
</comment>
<evidence type="ECO:0000256" key="4">
    <source>
        <dbReference type="ARBA" id="ARBA00022722"/>
    </source>
</evidence>
<organism evidence="12 13">
    <name type="scientific">Ambispora leptoticha</name>
    <dbReference type="NCBI Taxonomy" id="144679"/>
    <lineage>
        <taxon>Eukaryota</taxon>
        <taxon>Fungi</taxon>
        <taxon>Fungi incertae sedis</taxon>
        <taxon>Mucoromycota</taxon>
        <taxon>Glomeromycotina</taxon>
        <taxon>Glomeromycetes</taxon>
        <taxon>Archaeosporales</taxon>
        <taxon>Ambisporaceae</taxon>
        <taxon>Ambispora</taxon>
    </lineage>
</organism>
<dbReference type="Pfam" id="PF00078">
    <property type="entry name" value="RVT_1"/>
    <property type="match status" value="1"/>
</dbReference>
<dbReference type="OrthoDB" id="2283961at2759"/>
<evidence type="ECO:0000313" key="12">
    <source>
        <dbReference type="EMBL" id="CAG8700458.1"/>
    </source>
</evidence>
<accession>A0A9N9N3Q8</accession>
<dbReference type="PANTHER" id="PTHR33064:SF37">
    <property type="entry name" value="RIBONUCLEASE H"/>
    <property type="match status" value="1"/>
</dbReference>
<feature type="domain" description="Reverse transcriptase/retrotransposon-derived protein RNase H-like" evidence="11">
    <location>
        <begin position="176"/>
        <end position="229"/>
    </location>
</feature>
<name>A0A9N9N3Q8_9GLOM</name>
<keyword evidence="3" id="KW-0548">Nucleotidyltransferase</keyword>
<dbReference type="GO" id="GO:0004519">
    <property type="term" value="F:endonuclease activity"/>
    <property type="evidence" value="ECO:0007669"/>
    <property type="project" value="UniProtKB-KW"/>
</dbReference>
<keyword evidence="5" id="KW-0064">Aspartyl protease</keyword>
<reference evidence="12" key="1">
    <citation type="submission" date="2021-06" db="EMBL/GenBank/DDBJ databases">
        <authorList>
            <person name="Kallberg Y."/>
            <person name="Tangrot J."/>
            <person name="Rosling A."/>
        </authorList>
    </citation>
    <scope>NUCLEOTIDE SEQUENCE</scope>
    <source>
        <strain evidence="12">FL130A</strain>
    </source>
</reference>
<dbReference type="PANTHER" id="PTHR33064">
    <property type="entry name" value="POL PROTEIN"/>
    <property type="match status" value="1"/>
</dbReference>
<gene>
    <name evidence="12" type="ORF">ALEPTO_LOCUS11553</name>
</gene>
<feature type="domain" description="Reverse transcriptase RNase H-like" evidence="10">
    <location>
        <begin position="256"/>
        <end position="296"/>
    </location>
</feature>
<dbReference type="InterPro" id="IPR043502">
    <property type="entry name" value="DNA/RNA_pol_sf"/>
</dbReference>
<keyword evidence="6" id="KW-0255">Endonuclease</keyword>
<dbReference type="Pfam" id="PF17917">
    <property type="entry name" value="RT_RNaseH"/>
    <property type="match status" value="1"/>
</dbReference>
<dbReference type="GO" id="GO:0004190">
    <property type="term" value="F:aspartic-type endopeptidase activity"/>
    <property type="evidence" value="ECO:0007669"/>
    <property type="project" value="UniProtKB-KW"/>
</dbReference>
<evidence type="ECO:0000259" key="9">
    <source>
        <dbReference type="Pfam" id="PF00078"/>
    </source>
</evidence>
<evidence type="ECO:0000256" key="5">
    <source>
        <dbReference type="ARBA" id="ARBA00022750"/>
    </source>
</evidence>
<protein>
    <submittedName>
        <fullName evidence="12">4994_t:CDS:1</fullName>
    </submittedName>
</protein>
<dbReference type="Proteomes" id="UP000789508">
    <property type="component" value="Unassembled WGS sequence"/>
</dbReference>
<dbReference type="AlphaFoldDB" id="A0A9N9N3Q8"/>
<dbReference type="InterPro" id="IPR043128">
    <property type="entry name" value="Rev_trsase/Diguanyl_cyclase"/>
</dbReference>
<dbReference type="InterPro" id="IPR041577">
    <property type="entry name" value="RT_RNaseH_2"/>
</dbReference>
<evidence type="ECO:0000256" key="8">
    <source>
        <dbReference type="ARBA" id="ARBA00022918"/>
    </source>
</evidence>